<reference evidence="10" key="1">
    <citation type="submission" date="2022-06" db="EMBL/GenBank/DDBJ databases">
        <title>Aquibacillus sp. a new bacterium isolated from soil saline samples.</title>
        <authorList>
            <person name="Galisteo C."/>
            <person name="De La Haba R."/>
            <person name="Sanchez-Porro C."/>
            <person name="Ventosa A."/>
        </authorList>
    </citation>
    <scope>NUCLEOTIDE SEQUENCE</scope>
    <source>
        <strain evidence="10">JCM 12387</strain>
    </source>
</reference>
<name>A0A9X4AIA3_9BACI</name>
<dbReference type="InterPro" id="IPR001736">
    <property type="entry name" value="PLipase_D/transphosphatidylase"/>
</dbReference>
<evidence type="ECO:0000256" key="8">
    <source>
        <dbReference type="NCBIfam" id="TIGR04265"/>
    </source>
</evidence>
<dbReference type="AlphaFoldDB" id="A0A9X4AIA3"/>
<keyword evidence="7" id="KW-0472">Membrane</keyword>
<keyword evidence="5" id="KW-0677">Repeat</keyword>
<dbReference type="RefSeq" id="WP_259872456.1">
    <property type="nucleotide sequence ID" value="NZ_JAMQJZ010000007.1"/>
</dbReference>
<evidence type="ECO:0000256" key="3">
    <source>
        <dbReference type="ARBA" id="ARBA00022679"/>
    </source>
</evidence>
<dbReference type="GO" id="GO:0032049">
    <property type="term" value="P:cardiolipin biosynthetic process"/>
    <property type="evidence" value="ECO:0007669"/>
    <property type="project" value="UniProtKB-UniRule"/>
</dbReference>
<keyword evidence="11" id="KW-1185">Reference proteome</keyword>
<dbReference type="Gene3D" id="3.30.870.10">
    <property type="entry name" value="Endonuclease Chain A"/>
    <property type="match status" value="2"/>
</dbReference>
<dbReference type="SMART" id="SM00155">
    <property type="entry name" value="PLDc"/>
    <property type="match status" value="2"/>
</dbReference>
<accession>A0A9X4AIA3</accession>
<keyword evidence="4" id="KW-0812">Transmembrane</keyword>
<dbReference type="Pfam" id="PF13091">
    <property type="entry name" value="PLDc_2"/>
    <property type="match status" value="2"/>
</dbReference>
<comment type="subcellular location">
    <subcellularLocation>
        <location evidence="1">Cell membrane</location>
    </subcellularLocation>
</comment>
<evidence type="ECO:0000259" key="9">
    <source>
        <dbReference type="PROSITE" id="PS50035"/>
    </source>
</evidence>
<dbReference type="InterPro" id="IPR022924">
    <property type="entry name" value="Cardiolipin_synthase"/>
</dbReference>
<dbReference type="GO" id="GO:0005886">
    <property type="term" value="C:plasma membrane"/>
    <property type="evidence" value="ECO:0007669"/>
    <property type="project" value="UniProtKB-SubCell"/>
</dbReference>
<evidence type="ECO:0000256" key="5">
    <source>
        <dbReference type="ARBA" id="ARBA00022737"/>
    </source>
</evidence>
<dbReference type="CDD" id="cd09112">
    <property type="entry name" value="PLDc_CLS_2"/>
    <property type="match status" value="1"/>
</dbReference>
<dbReference type="GO" id="GO:0008808">
    <property type="term" value="F:cardiolipin synthase activity"/>
    <property type="evidence" value="ECO:0007669"/>
    <property type="project" value="UniProtKB-UniRule"/>
</dbReference>
<proteinExistence type="predicted"/>
<sequence length="400" mass="46142">MILLGLLIAVIVFVVLLLIDYELGKRAYQKKAPVFDFGKNQADRDLFTNGDALFSSLFEDIKQAKKSIDMMFFIIRDDSISRELYHYLEQKALDGVKVRLVADYVGSFSMNKDIVKELEASGVQFVFSDRPAVPYFFYRLNRRNHRKITIIDDEIAYVGGFNVGTEYMGNDLRFGKWRDYHLRMTGEVVGNIARVYQYDWNDATKEEQFNKKIISKSSSGKDKTIELVVTESGQLEEIFLSWINQATHEILIGTPYFIPSKKVFQALVNARERGVELHILVPIKADHPLVKPAAFPYYKKLLDCGANLHLYTDGFYHAKIMIIDESFCDIGTANFDMRSIFLNKEINTTIDSDPDFISHIRQAYFHDLKSSNSMTHDWINKQPLKTKISAWIAYCVRPLL</sequence>
<feature type="domain" description="PLD phosphodiesterase" evidence="9">
    <location>
        <begin position="140"/>
        <end position="167"/>
    </location>
</feature>
<evidence type="ECO:0000256" key="6">
    <source>
        <dbReference type="ARBA" id="ARBA00022989"/>
    </source>
</evidence>
<evidence type="ECO:0000256" key="4">
    <source>
        <dbReference type="ARBA" id="ARBA00022692"/>
    </source>
</evidence>
<evidence type="ECO:0000256" key="2">
    <source>
        <dbReference type="ARBA" id="ARBA00022475"/>
    </source>
</evidence>
<evidence type="ECO:0000313" key="10">
    <source>
        <dbReference type="EMBL" id="MDC3420776.1"/>
    </source>
</evidence>
<dbReference type="CDD" id="cd09110">
    <property type="entry name" value="PLDc_CLS_1"/>
    <property type="match status" value="1"/>
</dbReference>
<organism evidence="10 11">
    <name type="scientific">Aquibacillus koreensis</name>
    <dbReference type="NCBI Taxonomy" id="279446"/>
    <lineage>
        <taxon>Bacteria</taxon>
        <taxon>Bacillati</taxon>
        <taxon>Bacillota</taxon>
        <taxon>Bacilli</taxon>
        <taxon>Bacillales</taxon>
        <taxon>Bacillaceae</taxon>
        <taxon>Aquibacillus</taxon>
    </lineage>
</organism>
<dbReference type="Proteomes" id="UP001145072">
    <property type="component" value="Unassembled WGS sequence"/>
</dbReference>
<keyword evidence="6" id="KW-1133">Transmembrane helix</keyword>
<dbReference type="PANTHER" id="PTHR21248">
    <property type="entry name" value="CARDIOLIPIN SYNTHASE"/>
    <property type="match status" value="1"/>
</dbReference>
<comment type="caution">
    <text evidence="10">The sequence shown here is derived from an EMBL/GenBank/DDBJ whole genome shotgun (WGS) entry which is preliminary data.</text>
</comment>
<evidence type="ECO:0000256" key="7">
    <source>
        <dbReference type="ARBA" id="ARBA00023136"/>
    </source>
</evidence>
<dbReference type="PROSITE" id="PS50035">
    <property type="entry name" value="PLD"/>
    <property type="match status" value="2"/>
</dbReference>
<gene>
    <name evidence="10" type="primary">cls</name>
    <name evidence="10" type="ORF">NC661_10390</name>
</gene>
<keyword evidence="3" id="KW-0808">Transferase</keyword>
<keyword evidence="2" id="KW-1003">Cell membrane</keyword>
<protein>
    <recommendedName>
        <fullName evidence="8">Cardiolipin synthase</fullName>
        <ecNumber evidence="8">2.7.8.-</ecNumber>
    </recommendedName>
</protein>
<dbReference type="SUPFAM" id="SSF56024">
    <property type="entry name" value="Phospholipase D/nuclease"/>
    <property type="match status" value="2"/>
</dbReference>
<evidence type="ECO:0000313" key="11">
    <source>
        <dbReference type="Proteomes" id="UP001145072"/>
    </source>
</evidence>
<feature type="domain" description="PLD phosphodiesterase" evidence="9">
    <location>
        <begin position="312"/>
        <end position="339"/>
    </location>
</feature>
<dbReference type="NCBIfam" id="TIGR04265">
    <property type="entry name" value="bac_cardiolipin"/>
    <property type="match status" value="1"/>
</dbReference>
<dbReference type="EMBL" id="JAMQJZ010000007">
    <property type="protein sequence ID" value="MDC3420776.1"/>
    <property type="molecule type" value="Genomic_DNA"/>
</dbReference>
<dbReference type="InterPro" id="IPR025202">
    <property type="entry name" value="PLD-like_dom"/>
</dbReference>
<dbReference type="EC" id="2.7.8.-" evidence="8"/>
<evidence type="ECO:0000256" key="1">
    <source>
        <dbReference type="ARBA" id="ARBA00004236"/>
    </source>
</evidence>
<dbReference type="PANTHER" id="PTHR21248:SF7">
    <property type="entry name" value="MINOR CARDIOLIPIN SYNTHASE CLSB"/>
    <property type="match status" value="1"/>
</dbReference>